<feature type="region of interest" description="Disordered" evidence="1">
    <location>
        <begin position="42"/>
        <end position="63"/>
    </location>
</feature>
<accession>A0A8D8KTM3</accession>
<dbReference type="EMBL" id="HBUE01229858">
    <property type="protein sequence ID" value="CAG6544217.1"/>
    <property type="molecule type" value="Transcribed_RNA"/>
</dbReference>
<proteinExistence type="predicted"/>
<reference evidence="2" key="1">
    <citation type="submission" date="2021-05" db="EMBL/GenBank/DDBJ databases">
        <authorList>
            <person name="Alioto T."/>
            <person name="Alioto T."/>
            <person name="Gomez Garrido J."/>
        </authorList>
    </citation>
    <scope>NUCLEOTIDE SEQUENCE</scope>
</reference>
<dbReference type="EMBL" id="HBUE01336637">
    <property type="protein sequence ID" value="CAG6596351.1"/>
    <property type="molecule type" value="Transcribed_RNA"/>
</dbReference>
<protein>
    <submittedName>
        <fullName evidence="2">(northern house mosquito) hypothetical protein</fullName>
    </submittedName>
</protein>
<evidence type="ECO:0000256" key="1">
    <source>
        <dbReference type="SAM" id="MobiDB-lite"/>
    </source>
</evidence>
<name>A0A8D8KTM3_CULPI</name>
<organism evidence="2">
    <name type="scientific">Culex pipiens</name>
    <name type="common">House mosquito</name>
    <dbReference type="NCBI Taxonomy" id="7175"/>
    <lineage>
        <taxon>Eukaryota</taxon>
        <taxon>Metazoa</taxon>
        <taxon>Ecdysozoa</taxon>
        <taxon>Arthropoda</taxon>
        <taxon>Hexapoda</taxon>
        <taxon>Insecta</taxon>
        <taxon>Pterygota</taxon>
        <taxon>Neoptera</taxon>
        <taxon>Endopterygota</taxon>
        <taxon>Diptera</taxon>
        <taxon>Nematocera</taxon>
        <taxon>Culicoidea</taxon>
        <taxon>Culicidae</taxon>
        <taxon>Culicinae</taxon>
        <taxon>Culicini</taxon>
        <taxon>Culex</taxon>
        <taxon>Culex</taxon>
    </lineage>
</organism>
<sequence>MVAAAALPGGIGSTASALVGSDAEAVAPRCAHGRRQVRSVDLAAAGPDPGLNPPSSPSSNFLASSSRGLLELANDGGQFSTSRRHCYVRGKALSEGSLINNTTSNTLKLFIKETIQTIIKARRVLAGEVHNHLTACLTSTR</sequence>
<dbReference type="AlphaFoldDB" id="A0A8D8KTM3"/>
<evidence type="ECO:0000313" key="2">
    <source>
        <dbReference type="EMBL" id="CAG6596351.1"/>
    </source>
</evidence>